<evidence type="ECO:0000313" key="3">
    <source>
        <dbReference type="EMBL" id="KAJ9137819.1"/>
    </source>
</evidence>
<name>A0AA38R6Y0_9PEZI</name>
<dbReference type="PANTHER" id="PTHR48229:SF1">
    <property type="entry name" value="ALPHA METHYLACYL-COA RACEMASE-RELATED"/>
    <property type="match status" value="1"/>
</dbReference>
<organism evidence="3 4">
    <name type="scientific">Coniochaeta hoffmannii</name>
    <dbReference type="NCBI Taxonomy" id="91930"/>
    <lineage>
        <taxon>Eukaryota</taxon>
        <taxon>Fungi</taxon>
        <taxon>Dikarya</taxon>
        <taxon>Ascomycota</taxon>
        <taxon>Pezizomycotina</taxon>
        <taxon>Sordariomycetes</taxon>
        <taxon>Sordariomycetidae</taxon>
        <taxon>Coniochaetales</taxon>
        <taxon>Coniochaetaceae</taxon>
        <taxon>Coniochaeta</taxon>
    </lineage>
</organism>
<proteinExistence type="inferred from homology"/>
<keyword evidence="4" id="KW-1185">Reference proteome</keyword>
<evidence type="ECO:0000256" key="1">
    <source>
        <dbReference type="ARBA" id="ARBA00008383"/>
    </source>
</evidence>
<dbReference type="Proteomes" id="UP001174691">
    <property type="component" value="Unassembled WGS sequence"/>
</dbReference>
<evidence type="ECO:0000313" key="4">
    <source>
        <dbReference type="Proteomes" id="UP001174691"/>
    </source>
</evidence>
<comment type="caution">
    <text evidence="3">The sequence shown here is derived from an EMBL/GenBank/DDBJ whole genome shotgun (WGS) entry which is preliminary data.</text>
</comment>
<dbReference type="InterPro" id="IPR023606">
    <property type="entry name" value="CoA-Trfase_III_dom_1_sf"/>
</dbReference>
<dbReference type="InterPro" id="IPR003673">
    <property type="entry name" value="CoA-Trfase_fam_III"/>
</dbReference>
<dbReference type="Gene3D" id="3.40.50.10540">
    <property type="entry name" value="Crotonobetainyl-coa:carnitine coa-transferase, domain 1"/>
    <property type="match status" value="1"/>
</dbReference>
<reference evidence="3" key="1">
    <citation type="submission" date="2022-07" db="EMBL/GenBank/DDBJ databases">
        <title>Fungi with potential for degradation of polypropylene.</title>
        <authorList>
            <person name="Gostincar C."/>
        </authorList>
    </citation>
    <scope>NUCLEOTIDE SEQUENCE</scope>
    <source>
        <strain evidence="3">EXF-13287</strain>
    </source>
</reference>
<accession>A0AA38R6Y0</accession>
<dbReference type="Pfam" id="PF02515">
    <property type="entry name" value="CoA_transf_3"/>
    <property type="match status" value="2"/>
</dbReference>
<gene>
    <name evidence="3" type="ORF">NKR19_g8042</name>
</gene>
<dbReference type="InterPro" id="IPR052985">
    <property type="entry name" value="CoA-trans_III_biosynth/detox"/>
</dbReference>
<sequence>MNWEHRRPYSVVNGAYAALGSLLLSVHGELPDEITDYAKDVMFSSPSPSGAVVQFPCPLKEQEAAGAIKALEACVVAAIADLRYGPKPRPIHVDMERIACFLMSAYLTTIDGMGKGDLRVREKIPDTDLHQAQSNQYRRLSANLFETKDRGRYYHIHGSLEATTTLKMLGLPAFRPDLTDYRQCIDTIERVVKRFTVAELEELNIRHRQAGIEALKWEKFKKTTHGQALCSTPPFTVTSLERTTPPVPFPRTNQRSGTNPQVLQGIKVLELCRVIAGPTIGRSLAAHGAQVLKVTSDRLPDVPFFQLDVNTGKHTTSLDLKVPHDRAIFDTLLAEADVLIDGYRPGALEKLGYGPLHLSSLARRRGKGFVYVAEDCFGDPQQPGPKRSAPTTTNGHTAVPKGSHHPNRNPSPPTDWSSRPGWQQIADCATGVAWTQGAFMSLSEPVVPPFPMSDYGTGALGAAAALLALRDRAVRGGSWACRTSLCQYDVFLLGLGAYSEDVQRRIRAAHGFGMDSTGKGGFFGLRHGDSVDEVGRRAVRSMRRAGSGVFGEGMTVEAWSRGYQGTVRWPREAVTVGGVRVGYSRATRPNGFDEPGWEGWEVDEEVAAEE</sequence>
<comment type="similarity">
    <text evidence="1">Belongs to the CoA-transferase III family.</text>
</comment>
<dbReference type="AlphaFoldDB" id="A0AA38R6Y0"/>
<dbReference type="EMBL" id="JANBVN010000153">
    <property type="protein sequence ID" value="KAJ9137819.1"/>
    <property type="molecule type" value="Genomic_DNA"/>
</dbReference>
<feature type="region of interest" description="Disordered" evidence="2">
    <location>
        <begin position="380"/>
        <end position="420"/>
    </location>
</feature>
<dbReference type="PANTHER" id="PTHR48229">
    <property type="entry name" value="CAIB/BAIF FAMILY ENZYME (AFU_ORTHOLOGUE AFUA_1G05360)-RELATED"/>
    <property type="match status" value="1"/>
</dbReference>
<dbReference type="SUPFAM" id="SSF89796">
    <property type="entry name" value="CoA-transferase family III (CaiB/BaiF)"/>
    <property type="match status" value="2"/>
</dbReference>
<protein>
    <submittedName>
        <fullName evidence="3">CoA-transferase family III</fullName>
    </submittedName>
</protein>
<evidence type="ECO:0000256" key="2">
    <source>
        <dbReference type="SAM" id="MobiDB-lite"/>
    </source>
</evidence>
<dbReference type="GO" id="GO:0003824">
    <property type="term" value="F:catalytic activity"/>
    <property type="evidence" value="ECO:0007669"/>
    <property type="project" value="InterPro"/>
</dbReference>